<protein>
    <submittedName>
        <fullName evidence="2">Uncharacterized protein</fullName>
    </submittedName>
</protein>
<evidence type="ECO:0000313" key="2">
    <source>
        <dbReference type="EMBL" id="CAK9151832.1"/>
    </source>
</evidence>
<dbReference type="AlphaFoldDB" id="A0ABC8S4P9"/>
<feature type="signal peptide" evidence="1">
    <location>
        <begin position="1"/>
        <end position="32"/>
    </location>
</feature>
<keyword evidence="1" id="KW-0732">Signal</keyword>
<sequence>MGVVFGEDGIARGGRYVSRGWIVVLLLELIFGQLDEGGLEEAITAGNWMMQMLDKPKLLIAKGVVAAYRTICFCNQSGLVLFLSASEIDVVNLKELLAAGIEECAVD</sequence>
<evidence type="ECO:0000256" key="1">
    <source>
        <dbReference type="SAM" id="SignalP"/>
    </source>
</evidence>
<gene>
    <name evidence="2" type="ORF">ILEXP_LOCUS19993</name>
</gene>
<proteinExistence type="predicted"/>
<reference evidence="2 3" key="1">
    <citation type="submission" date="2024-02" db="EMBL/GenBank/DDBJ databases">
        <authorList>
            <person name="Vignale AGUSTIN F."/>
            <person name="Sosa J E."/>
            <person name="Modenutti C."/>
        </authorList>
    </citation>
    <scope>NUCLEOTIDE SEQUENCE [LARGE SCALE GENOMIC DNA]</scope>
</reference>
<feature type="chain" id="PRO_5044849496" evidence="1">
    <location>
        <begin position="33"/>
        <end position="107"/>
    </location>
</feature>
<accession>A0ABC8S4P9</accession>
<name>A0ABC8S4P9_9AQUA</name>
<dbReference type="EMBL" id="CAUOFW020002169">
    <property type="protein sequence ID" value="CAK9151832.1"/>
    <property type="molecule type" value="Genomic_DNA"/>
</dbReference>
<comment type="caution">
    <text evidence="2">The sequence shown here is derived from an EMBL/GenBank/DDBJ whole genome shotgun (WGS) entry which is preliminary data.</text>
</comment>
<keyword evidence="3" id="KW-1185">Reference proteome</keyword>
<evidence type="ECO:0000313" key="3">
    <source>
        <dbReference type="Proteomes" id="UP001642360"/>
    </source>
</evidence>
<dbReference type="Proteomes" id="UP001642360">
    <property type="component" value="Unassembled WGS sequence"/>
</dbReference>
<organism evidence="2 3">
    <name type="scientific">Ilex paraguariensis</name>
    <name type="common">yerba mate</name>
    <dbReference type="NCBI Taxonomy" id="185542"/>
    <lineage>
        <taxon>Eukaryota</taxon>
        <taxon>Viridiplantae</taxon>
        <taxon>Streptophyta</taxon>
        <taxon>Embryophyta</taxon>
        <taxon>Tracheophyta</taxon>
        <taxon>Spermatophyta</taxon>
        <taxon>Magnoliopsida</taxon>
        <taxon>eudicotyledons</taxon>
        <taxon>Gunneridae</taxon>
        <taxon>Pentapetalae</taxon>
        <taxon>asterids</taxon>
        <taxon>campanulids</taxon>
        <taxon>Aquifoliales</taxon>
        <taxon>Aquifoliaceae</taxon>
        <taxon>Ilex</taxon>
    </lineage>
</organism>